<dbReference type="EMBL" id="JADQDF010000001">
    <property type="protein sequence ID" value="MBW0128209.1"/>
    <property type="molecule type" value="Genomic_DNA"/>
</dbReference>
<name>A0ABS6U7Q7_9PSEU</name>
<accession>A0ABS6U7Q7</accession>
<dbReference type="Proteomes" id="UP000694300">
    <property type="component" value="Unassembled WGS sequence"/>
</dbReference>
<reference evidence="1 2" key="1">
    <citation type="submission" date="2020-11" db="EMBL/GenBank/DDBJ databases">
        <title>Pseudonocardia abyssalis sp. nov. and Pseudonocardia oceani sp. nov., description and phylogenomic analysis of two novel actinomycetes isolated from the deep Southern Ocean.</title>
        <authorList>
            <person name="Parra J."/>
        </authorList>
    </citation>
    <scope>NUCLEOTIDE SEQUENCE [LARGE SCALE GENOMIC DNA]</scope>
    <source>
        <strain evidence="2">KRD185</strain>
    </source>
</reference>
<proteinExistence type="predicted"/>
<gene>
    <name evidence="1" type="ORF">I4I82_10975</name>
</gene>
<keyword evidence="2" id="KW-1185">Reference proteome</keyword>
<sequence>MTGGRSPRVVENSEFAAFGGRIIRAAGRRIAAGDVDALPDLAALSAELDAAISDAVTGLREAGYSWGEIASRLGVTRQAAHQRWSAPVAGEVA</sequence>
<evidence type="ECO:0000313" key="1">
    <source>
        <dbReference type="EMBL" id="MBW0128209.1"/>
    </source>
</evidence>
<evidence type="ECO:0000313" key="2">
    <source>
        <dbReference type="Proteomes" id="UP000694300"/>
    </source>
</evidence>
<organism evidence="1 2">
    <name type="scientific">Pseudonocardia oceani</name>
    <dbReference type="NCBI Taxonomy" id="2792013"/>
    <lineage>
        <taxon>Bacteria</taxon>
        <taxon>Bacillati</taxon>
        <taxon>Actinomycetota</taxon>
        <taxon>Actinomycetes</taxon>
        <taxon>Pseudonocardiales</taxon>
        <taxon>Pseudonocardiaceae</taxon>
        <taxon>Pseudonocardia</taxon>
    </lineage>
</organism>
<evidence type="ECO:0008006" key="3">
    <source>
        <dbReference type="Google" id="ProtNLM"/>
    </source>
</evidence>
<comment type="caution">
    <text evidence="1">The sequence shown here is derived from an EMBL/GenBank/DDBJ whole genome shotgun (WGS) entry which is preliminary data.</text>
</comment>
<protein>
    <recommendedName>
        <fullName evidence="3">Homeodomain-like domain-containing protein</fullName>
    </recommendedName>
</protein>